<proteinExistence type="predicted"/>
<evidence type="ECO:0008006" key="3">
    <source>
        <dbReference type="Google" id="ProtNLM"/>
    </source>
</evidence>
<dbReference type="InterPro" id="IPR044894">
    <property type="entry name" value="TubC_N_sf"/>
</dbReference>
<dbReference type="RefSeq" id="WP_191628420.1">
    <property type="nucleotide sequence ID" value="NZ_CABVJE010000022.1"/>
</dbReference>
<evidence type="ECO:0000313" key="2">
    <source>
        <dbReference type="Proteomes" id="UP000327191"/>
    </source>
</evidence>
<evidence type="ECO:0000313" key="1">
    <source>
        <dbReference type="EMBL" id="VVQ18739.1"/>
    </source>
</evidence>
<dbReference type="AlphaFoldDB" id="A0A5E7V6W1"/>
<dbReference type="Gene3D" id="1.10.10.1830">
    <property type="entry name" value="Non-ribosomal peptide synthase, adenylation domain"/>
    <property type="match status" value="1"/>
</dbReference>
<dbReference type="EMBL" id="CABVJE010000022">
    <property type="protein sequence ID" value="VVQ18739.1"/>
    <property type="molecule type" value="Genomic_DNA"/>
</dbReference>
<accession>A0A5E7V6W1</accession>
<name>A0A5E7V6W1_PSEFL</name>
<sequence length="278" mass="30245">MSVFEVLGLARAEGVMVVLDGDRLLCRADHQPPPELLALIKAHRPEIIAALNTSTDPQGIEPEKMSDMPAPHMEHWLHLLVLDSGEIVQSCGHQNSAAIELEARRRYGDALLAVTPVPGMECVLSDDEASQAVTGRLPPPGDVPPLVGSPDAWLARVARLLECSPAYLLEWGYIDQHDIESQQHQPPRAVANLIRSDPRWRPASRQVSAECAVVPAALATARHVATAATASLGWITARDAFHNHLWSCRDCHAPTGRYCATGADLRVTYERTPLESAP</sequence>
<organism evidence="1 2">
    <name type="scientific">Pseudomonas fluorescens</name>
    <dbReference type="NCBI Taxonomy" id="294"/>
    <lineage>
        <taxon>Bacteria</taxon>
        <taxon>Pseudomonadati</taxon>
        <taxon>Pseudomonadota</taxon>
        <taxon>Gammaproteobacteria</taxon>
        <taxon>Pseudomonadales</taxon>
        <taxon>Pseudomonadaceae</taxon>
        <taxon>Pseudomonas</taxon>
    </lineage>
</organism>
<gene>
    <name evidence="1" type="ORF">PS938_04613</name>
</gene>
<reference evidence="1 2" key="1">
    <citation type="submission" date="2019-09" db="EMBL/GenBank/DDBJ databases">
        <authorList>
            <person name="Chandra G."/>
            <person name="Truman W A."/>
        </authorList>
    </citation>
    <scope>NUCLEOTIDE SEQUENCE [LARGE SCALE GENOMIC DNA]</scope>
    <source>
        <strain evidence="1">PS938</strain>
    </source>
</reference>
<dbReference type="Proteomes" id="UP000327191">
    <property type="component" value="Unassembled WGS sequence"/>
</dbReference>
<protein>
    <recommendedName>
        <fullName evidence="3">TubC N-terminal docking domain-containing protein</fullName>
    </recommendedName>
</protein>